<name>X1JRL1_9ZZZZ</name>
<sequence>MKKKEEANLAPGNRARSYLQFMLPLPSLLWEPC</sequence>
<gene>
    <name evidence="1" type="ORF">S03H2_73072</name>
</gene>
<reference evidence="1" key="1">
    <citation type="journal article" date="2014" name="Front. Microbiol.">
        <title>High frequency of phylogenetically diverse reductive dehalogenase-homologous genes in deep subseafloor sedimentary metagenomes.</title>
        <authorList>
            <person name="Kawai M."/>
            <person name="Futagami T."/>
            <person name="Toyoda A."/>
            <person name="Takaki Y."/>
            <person name="Nishi S."/>
            <person name="Hori S."/>
            <person name="Arai W."/>
            <person name="Tsubouchi T."/>
            <person name="Morono Y."/>
            <person name="Uchiyama I."/>
            <person name="Ito T."/>
            <person name="Fujiyama A."/>
            <person name="Inagaki F."/>
            <person name="Takami H."/>
        </authorList>
    </citation>
    <scope>NUCLEOTIDE SEQUENCE</scope>
    <source>
        <strain evidence="1">Expedition CK06-06</strain>
    </source>
</reference>
<organism evidence="1">
    <name type="scientific">marine sediment metagenome</name>
    <dbReference type="NCBI Taxonomy" id="412755"/>
    <lineage>
        <taxon>unclassified sequences</taxon>
        <taxon>metagenomes</taxon>
        <taxon>ecological metagenomes</taxon>
    </lineage>
</organism>
<dbReference type="AlphaFoldDB" id="X1JRL1"/>
<dbReference type="EMBL" id="BARU01049842">
    <property type="protein sequence ID" value="GAH96707.1"/>
    <property type="molecule type" value="Genomic_DNA"/>
</dbReference>
<evidence type="ECO:0000313" key="1">
    <source>
        <dbReference type="EMBL" id="GAH96707.1"/>
    </source>
</evidence>
<comment type="caution">
    <text evidence="1">The sequence shown here is derived from an EMBL/GenBank/DDBJ whole genome shotgun (WGS) entry which is preliminary data.</text>
</comment>
<accession>X1JRL1</accession>
<feature type="non-terminal residue" evidence="1">
    <location>
        <position position="33"/>
    </location>
</feature>
<protein>
    <submittedName>
        <fullName evidence="1">Uncharacterized protein</fullName>
    </submittedName>
</protein>
<proteinExistence type="predicted"/>